<dbReference type="Pfam" id="PF09329">
    <property type="entry name" value="zf-primase"/>
    <property type="match status" value="1"/>
</dbReference>
<dbReference type="PANTHER" id="PTHR13454">
    <property type="entry name" value="PROTEIN MCM10 HOMOLOG"/>
    <property type="match status" value="1"/>
</dbReference>
<protein>
    <recommendedName>
        <fullName evidence="3">Zinc finger Mcm10/DnaG-type domain-containing protein</fullName>
    </recommendedName>
</protein>
<evidence type="ECO:0000259" key="3">
    <source>
        <dbReference type="Pfam" id="PF09329"/>
    </source>
</evidence>
<dbReference type="GO" id="GO:0006270">
    <property type="term" value="P:DNA replication initiation"/>
    <property type="evidence" value="ECO:0007669"/>
    <property type="project" value="InterPro"/>
</dbReference>
<organism evidence="4">
    <name type="scientific">Rhodosorus marinus</name>
    <dbReference type="NCBI Taxonomy" id="101924"/>
    <lineage>
        <taxon>Eukaryota</taxon>
        <taxon>Rhodophyta</taxon>
        <taxon>Stylonematophyceae</taxon>
        <taxon>Stylonematales</taxon>
        <taxon>Stylonemataceae</taxon>
        <taxon>Rhodosorus</taxon>
    </lineage>
</organism>
<dbReference type="GO" id="GO:0003688">
    <property type="term" value="F:DNA replication origin binding"/>
    <property type="evidence" value="ECO:0007669"/>
    <property type="project" value="TreeGrafter"/>
</dbReference>
<dbReference type="GO" id="GO:0003697">
    <property type="term" value="F:single-stranded DNA binding"/>
    <property type="evidence" value="ECO:0007669"/>
    <property type="project" value="InterPro"/>
</dbReference>
<feature type="domain" description="Zinc finger Mcm10/DnaG-type" evidence="3">
    <location>
        <begin position="270"/>
        <end position="307"/>
    </location>
</feature>
<gene>
    <name evidence="4" type="ORF">RMAR00112_LOCUS26663</name>
</gene>
<name>A0A7S3A1F3_9RHOD</name>
<evidence type="ECO:0000256" key="2">
    <source>
        <dbReference type="SAM" id="MobiDB-lite"/>
    </source>
</evidence>
<evidence type="ECO:0000256" key="1">
    <source>
        <dbReference type="ARBA" id="ARBA00009679"/>
    </source>
</evidence>
<dbReference type="InterPro" id="IPR040184">
    <property type="entry name" value="Mcm10"/>
</dbReference>
<feature type="region of interest" description="Disordered" evidence="2">
    <location>
        <begin position="337"/>
        <end position="358"/>
    </location>
</feature>
<sequence length="418" mass="45906">MGKMVEGDTYDYAADASLVLSLCDKYDAEVEDVQEDLVGEPVDETSASFHEVRRQRIVALSSLDEEKSSERADLLRKRIARNRVTEGSWMARPGIGKKRKQPGQGPALASKQKLLKFAAEAKSTTHGGQVAGTVHSLRLSRWLVAEDKYERLACECTPRTTAELVRDYDRLIRCPEQSTLLVGCIVSVLEKKESKKGSPYTTIYLSDLATRGKRTNVPVHALNKAARAAESLNAGIILAVVNGSISDNTVKGKSGMGLFINVPQQILVLGESKDFGRCSAHNCKTWLDKRTGEKCDFHTQQFFKTATKTTRPALNGFVAPSSRLFDTRQVVDRGCFDDLGQSQNASEPDGEDSPRIPPADVKTVLKKSKNLHYGNGARFFERLNPTKKLLAQIAVDGIGQDLPEQADEISLYGSSEGE</sequence>
<dbReference type="EMBL" id="HBHW01034664">
    <property type="protein sequence ID" value="CAE0058607.1"/>
    <property type="molecule type" value="Transcribed_RNA"/>
</dbReference>
<dbReference type="InterPro" id="IPR012340">
    <property type="entry name" value="NA-bd_OB-fold"/>
</dbReference>
<dbReference type="GO" id="GO:0043596">
    <property type="term" value="C:nuclear replication fork"/>
    <property type="evidence" value="ECO:0007669"/>
    <property type="project" value="TreeGrafter"/>
</dbReference>
<dbReference type="AlphaFoldDB" id="A0A7S3A1F3"/>
<proteinExistence type="inferred from homology"/>
<dbReference type="PANTHER" id="PTHR13454:SF11">
    <property type="entry name" value="PROTEIN MCM10 HOMOLOG"/>
    <property type="match status" value="1"/>
</dbReference>
<dbReference type="InterPro" id="IPR015408">
    <property type="entry name" value="Znf_Mcm10/DnaG"/>
</dbReference>
<reference evidence="4" key="1">
    <citation type="submission" date="2021-01" db="EMBL/GenBank/DDBJ databases">
        <authorList>
            <person name="Corre E."/>
            <person name="Pelletier E."/>
            <person name="Niang G."/>
            <person name="Scheremetjew M."/>
            <person name="Finn R."/>
            <person name="Kale V."/>
            <person name="Holt S."/>
            <person name="Cochrane G."/>
            <person name="Meng A."/>
            <person name="Brown T."/>
            <person name="Cohen L."/>
        </authorList>
    </citation>
    <scope>NUCLEOTIDE SEQUENCE</scope>
    <source>
        <strain evidence="4">CCMP 769</strain>
    </source>
</reference>
<comment type="similarity">
    <text evidence="1">Belongs to the MCM10 family.</text>
</comment>
<dbReference type="Gene3D" id="2.40.50.140">
    <property type="entry name" value="Nucleic acid-binding proteins"/>
    <property type="match status" value="1"/>
</dbReference>
<accession>A0A7S3A1F3</accession>
<evidence type="ECO:0000313" key="4">
    <source>
        <dbReference type="EMBL" id="CAE0058607.1"/>
    </source>
</evidence>